<evidence type="ECO:0000313" key="3">
    <source>
        <dbReference type="EMBL" id="VDK53156.1"/>
    </source>
</evidence>
<protein>
    <submittedName>
        <fullName evidence="5">Cactin_mid domain-containing protein</fullName>
    </submittedName>
</protein>
<organism evidence="5">
    <name type="scientific">Gongylonema pulchrum</name>
    <dbReference type="NCBI Taxonomy" id="637853"/>
    <lineage>
        <taxon>Eukaryota</taxon>
        <taxon>Metazoa</taxon>
        <taxon>Ecdysozoa</taxon>
        <taxon>Nematoda</taxon>
        <taxon>Chromadorea</taxon>
        <taxon>Rhabditida</taxon>
        <taxon>Spirurina</taxon>
        <taxon>Spiruromorpha</taxon>
        <taxon>Spiruroidea</taxon>
        <taxon>Gongylonematidae</taxon>
        <taxon>Gongylonema</taxon>
    </lineage>
</organism>
<reference evidence="5" key="1">
    <citation type="submission" date="2016-06" db="UniProtKB">
        <authorList>
            <consortium name="WormBaseParasite"/>
        </authorList>
    </citation>
    <scope>IDENTIFICATION</scope>
</reference>
<reference evidence="3 4" key="2">
    <citation type="submission" date="2018-11" db="EMBL/GenBank/DDBJ databases">
        <authorList>
            <consortium name="Pathogen Informatics"/>
        </authorList>
    </citation>
    <scope>NUCLEOTIDE SEQUENCE [LARGE SCALE GENOMIC DNA]</scope>
</reference>
<dbReference type="GO" id="GO:0045292">
    <property type="term" value="P:mRNA cis splicing, via spliceosome"/>
    <property type="evidence" value="ECO:0007669"/>
    <property type="project" value="TreeGrafter"/>
</dbReference>
<feature type="domain" description="Splicing factor cactin central" evidence="2">
    <location>
        <begin position="86"/>
        <end position="216"/>
    </location>
</feature>
<evidence type="ECO:0000259" key="2">
    <source>
        <dbReference type="Pfam" id="PF10312"/>
    </source>
</evidence>
<dbReference type="PANTHER" id="PTHR21737">
    <property type="entry name" value="POLYGLUTAMINE BINDING PROTEIN 1/MARVEL MEMBRANE-ASSOCIATING DOMAIN CONTAINING 3"/>
    <property type="match status" value="1"/>
</dbReference>
<dbReference type="OrthoDB" id="265955at2759"/>
<gene>
    <name evidence="3" type="ORF">GPUH_LOCUS6033</name>
</gene>
<evidence type="ECO:0000256" key="1">
    <source>
        <dbReference type="SAM" id="Coils"/>
    </source>
</evidence>
<evidence type="ECO:0000313" key="4">
    <source>
        <dbReference type="Proteomes" id="UP000271098"/>
    </source>
</evidence>
<dbReference type="WBParaSite" id="GPUH_0000604101-mRNA-1">
    <property type="protein sequence ID" value="GPUH_0000604101-mRNA-1"/>
    <property type="gene ID" value="GPUH_0000604101"/>
</dbReference>
<dbReference type="PANTHER" id="PTHR21737:SF4">
    <property type="entry name" value="SPLICING FACTOR CACTIN"/>
    <property type="match status" value="1"/>
</dbReference>
<dbReference type="GO" id="GO:0005737">
    <property type="term" value="C:cytoplasm"/>
    <property type="evidence" value="ECO:0007669"/>
    <property type="project" value="TreeGrafter"/>
</dbReference>
<dbReference type="AlphaFoldDB" id="A0A183DBE2"/>
<feature type="coiled-coil region" evidence="1">
    <location>
        <begin position="54"/>
        <end position="87"/>
    </location>
</feature>
<dbReference type="Proteomes" id="UP000271098">
    <property type="component" value="Unassembled WGS sequence"/>
</dbReference>
<proteinExistence type="predicted"/>
<sequence>MESEVVLASDEARYTNTNNPFNDPNLTSTFVWTKKLASEGKANLSISEIEKMNRERIRKNLTEMEELKRNREARDAAREDLEMIKRDEERRQNWNWEHTEEGFLLSQAKLRSQIRLKEGRAKPIDFLARLAFLIESSKKYDEFEIVDPLTYIKGLKIRDFEDLLEDIKVYRQIDPLDNAVWWTDFCTVVKSEIKKLSDDINATNAREAVHNSVQSD</sequence>
<keyword evidence="1" id="KW-0175">Coiled coil</keyword>
<dbReference type="InterPro" id="IPR018816">
    <property type="entry name" value="Cactin_central"/>
</dbReference>
<dbReference type="EMBL" id="UYRT01013559">
    <property type="protein sequence ID" value="VDK53156.1"/>
    <property type="molecule type" value="Genomic_DNA"/>
</dbReference>
<dbReference type="Pfam" id="PF10312">
    <property type="entry name" value="Cactin_mid"/>
    <property type="match status" value="1"/>
</dbReference>
<keyword evidence="4" id="KW-1185">Reference proteome</keyword>
<name>A0A183DBE2_9BILA</name>
<dbReference type="GO" id="GO:0005681">
    <property type="term" value="C:spliceosomal complex"/>
    <property type="evidence" value="ECO:0007669"/>
    <property type="project" value="TreeGrafter"/>
</dbReference>
<accession>A0A183DBE2</accession>
<evidence type="ECO:0000313" key="5">
    <source>
        <dbReference type="WBParaSite" id="GPUH_0000604101-mRNA-1"/>
    </source>
</evidence>